<feature type="transmembrane region" description="Helical" evidence="5">
    <location>
        <begin position="374"/>
        <end position="396"/>
    </location>
</feature>
<sequence>MLSAGASLGMPPREGAPPVVGKILTVLQEGQPITSLHSVADSEAYESAIWKAPRASVEKLARNVMRGSITVNVIASMGVLNPALLPAEWSFVQQAVALLMWVVLIYASAFVRPCVRVQPNPDFIALVAFYALAAVSVLWTGLATAAIMKSAALVMTTFGAYCLITRIDIDEVVGATVLGLFILVAASALCAVFVPEIGVDQSWMHNGQWQGIYESKQTLGFISAYLMFFACYQKMTGQGWTVFLMTFLLASTCVIASESRGAGAVAIAAGALLLTSMWSIRCMRIYAVLPVIMCILAALLILYFYVTGYDSIHLGGESTIDLTERTFIWQYAIGHFNDAPLLGFGINGFWTRPSIYDYFNQNHGWVLDNYHSGYIAVLIETGFLGYLLFVASVYLFSEKVLYLIATRSIDRSHCALIIGFVVLSFQSNFTETMFLRSTMFTSVLLVAFLFAVCRPVPQQSLLP</sequence>
<gene>
    <name evidence="7" type="ORF">ABIG07_002781</name>
</gene>
<keyword evidence="2 5" id="KW-0812">Transmembrane</keyword>
<evidence type="ECO:0000256" key="4">
    <source>
        <dbReference type="ARBA" id="ARBA00023136"/>
    </source>
</evidence>
<feature type="transmembrane region" description="Helical" evidence="5">
    <location>
        <begin position="239"/>
        <end position="257"/>
    </location>
</feature>
<dbReference type="InterPro" id="IPR051533">
    <property type="entry name" value="WaaL-like"/>
</dbReference>
<comment type="subcellular location">
    <subcellularLocation>
        <location evidence="1">Membrane</location>
        <topology evidence="1">Multi-pass membrane protein</topology>
    </subcellularLocation>
</comment>
<keyword evidence="8" id="KW-1185">Reference proteome</keyword>
<comment type="caution">
    <text evidence="7">The sequence shown here is derived from an EMBL/GenBank/DDBJ whole genome shotgun (WGS) entry which is preliminary data.</text>
</comment>
<feature type="transmembrane region" description="Helical" evidence="5">
    <location>
        <begin position="287"/>
        <end position="306"/>
    </location>
</feature>
<proteinExistence type="predicted"/>
<evidence type="ECO:0000313" key="7">
    <source>
        <dbReference type="EMBL" id="MEY9453833.1"/>
    </source>
</evidence>
<feature type="transmembrane region" description="Helical" evidence="5">
    <location>
        <begin position="123"/>
        <end position="140"/>
    </location>
</feature>
<dbReference type="Proteomes" id="UP001565369">
    <property type="component" value="Unassembled WGS sequence"/>
</dbReference>
<feature type="transmembrane region" description="Helical" evidence="5">
    <location>
        <begin position="91"/>
        <end position="111"/>
    </location>
</feature>
<feature type="transmembrane region" description="Helical" evidence="5">
    <location>
        <begin position="433"/>
        <end position="453"/>
    </location>
</feature>
<keyword evidence="3 5" id="KW-1133">Transmembrane helix</keyword>
<dbReference type="PANTHER" id="PTHR37422">
    <property type="entry name" value="TEICHURONIC ACID BIOSYNTHESIS PROTEIN TUAE"/>
    <property type="match status" value="1"/>
</dbReference>
<feature type="domain" description="O-antigen ligase-related" evidence="6">
    <location>
        <begin position="246"/>
        <end position="390"/>
    </location>
</feature>
<evidence type="ECO:0000256" key="5">
    <source>
        <dbReference type="SAM" id="Phobius"/>
    </source>
</evidence>
<evidence type="ECO:0000256" key="3">
    <source>
        <dbReference type="ARBA" id="ARBA00022989"/>
    </source>
</evidence>
<organism evidence="7 8">
    <name type="scientific">Bradyrhizobium ottawaense</name>
    <dbReference type="NCBI Taxonomy" id="931866"/>
    <lineage>
        <taxon>Bacteria</taxon>
        <taxon>Pseudomonadati</taxon>
        <taxon>Pseudomonadota</taxon>
        <taxon>Alphaproteobacteria</taxon>
        <taxon>Hyphomicrobiales</taxon>
        <taxon>Nitrobacteraceae</taxon>
        <taxon>Bradyrhizobium</taxon>
    </lineage>
</organism>
<feature type="transmembrane region" description="Helical" evidence="5">
    <location>
        <begin position="172"/>
        <end position="195"/>
    </location>
</feature>
<dbReference type="EMBL" id="JBGBZJ010000003">
    <property type="protein sequence ID" value="MEY9453833.1"/>
    <property type="molecule type" value="Genomic_DNA"/>
</dbReference>
<evidence type="ECO:0000259" key="6">
    <source>
        <dbReference type="Pfam" id="PF04932"/>
    </source>
</evidence>
<name>A0ABV4FQF7_9BRAD</name>
<keyword evidence="4 5" id="KW-0472">Membrane</keyword>
<feature type="transmembrane region" description="Helical" evidence="5">
    <location>
        <begin position="263"/>
        <end position="280"/>
    </location>
</feature>
<dbReference type="InterPro" id="IPR007016">
    <property type="entry name" value="O-antigen_ligase-rel_domated"/>
</dbReference>
<protein>
    <submittedName>
        <fullName evidence="7">Exopolysaccharide production protein ExoQ</fullName>
    </submittedName>
</protein>
<reference evidence="7 8" key="1">
    <citation type="submission" date="2024-07" db="EMBL/GenBank/DDBJ databases">
        <title>Genomic Encyclopedia of Type Strains, Phase V (KMG-V): Genome sequencing to study the core and pangenomes of soil and plant-associated prokaryotes.</title>
        <authorList>
            <person name="Whitman W."/>
        </authorList>
    </citation>
    <scope>NUCLEOTIDE SEQUENCE [LARGE SCALE GENOMIC DNA]</scope>
    <source>
        <strain evidence="7 8">USDA 152</strain>
    </source>
</reference>
<evidence type="ECO:0000256" key="1">
    <source>
        <dbReference type="ARBA" id="ARBA00004141"/>
    </source>
</evidence>
<evidence type="ECO:0000313" key="8">
    <source>
        <dbReference type="Proteomes" id="UP001565369"/>
    </source>
</evidence>
<accession>A0ABV4FQF7</accession>
<dbReference type="Pfam" id="PF04932">
    <property type="entry name" value="Wzy_C"/>
    <property type="match status" value="1"/>
</dbReference>
<evidence type="ECO:0000256" key="2">
    <source>
        <dbReference type="ARBA" id="ARBA00022692"/>
    </source>
</evidence>
<dbReference type="PANTHER" id="PTHR37422:SF13">
    <property type="entry name" value="LIPOPOLYSACCHARIDE BIOSYNTHESIS PROTEIN PA4999-RELATED"/>
    <property type="match status" value="1"/>
</dbReference>